<organism evidence="1 2">
    <name type="scientific">Araneus ventricosus</name>
    <name type="common">Orbweaver spider</name>
    <name type="synonym">Epeira ventricosa</name>
    <dbReference type="NCBI Taxonomy" id="182803"/>
    <lineage>
        <taxon>Eukaryota</taxon>
        <taxon>Metazoa</taxon>
        <taxon>Ecdysozoa</taxon>
        <taxon>Arthropoda</taxon>
        <taxon>Chelicerata</taxon>
        <taxon>Arachnida</taxon>
        <taxon>Araneae</taxon>
        <taxon>Araneomorphae</taxon>
        <taxon>Entelegynae</taxon>
        <taxon>Araneoidea</taxon>
        <taxon>Araneidae</taxon>
        <taxon>Araneus</taxon>
    </lineage>
</organism>
<evidence type="ECO:0000313" key="1">
    <source>
        <dbReference type="EMBL" id="GBN26813.1"/>
    </source>
</evidence>
<dbReference type="AlphaFoldDB" id="A0A4Y2MJG2"/>
<accession>A0A4Y2MJG2</accession>
<keyword evidence="2" id="KW-1185">Reference proteome</keyword>
<comment type="caution">
    <text evidence="1">The sequence shown here is derived from an EMBL/GenBank/DDBJ whole genome shotgun (WGS) entry which is preliminary data.</text>
</comment>
<evidence type="ECO:0000313" key="2">
    <source>
        <dbReference type="Proteomes" id="UP000499080"/>
    </source>
</evidence>
<proteinExistence type="predicted"/>
<protein>
    <submittedName>
        <fullName evidence="1">Uncharacterized protein</fullName>
    </submittedName>
</protein>
<feature type="non-terminal residue" evidence="1">
    <location>
        <position position="51"/>
    </location>
</feature>
<dbReference type="Proteomes" id="UP000499080">
    <property type="component" value="Unassembled WGS sequence"/>
</dbReference>
<gene>
    <name evidence="1" type="ORF">AVEN_113792_1</name>
</gene>
<dbReference type="EMBL" id="BGPR01282325">
    <property type="protein sequence ID" value="GBN26813.1"/>
    <property type="molecule type" value="Genomic_DNA"/>
</dbReference>
<sequence>MVVEAFWSFIETGIEENWVKVSVSLNDGFLDFGIGSEMCDLPAASSTVRRD</sequence>
<reference evidence="1 2" key="1">
    <citation type="journal article" date="2019" name="Sci. Rep.">
        <title>Orb-weaving spider Araneus ventricosus genome elucidates the spidroin gene catalogue.</title>
        <authorList>
            <person name="Kono N."/>
            <person name="Nakamura H."/>
            <person name="Ohtoshi R."/>
            <person name="Moran D.A.P."/>
            <person name="Shinohara A."/>
            <person name="Yoshida Y."/>
            <person name="Fujiwara M."/>
            <person name="Mori M."/>
            <person name="Tomita M."/>
            <person name="Arakawa K."/>
        </authorList>
    </citation>
    <scope>NUCLEOTIDE SEQUENCE [LARGE SCALE GENOMIC DNA]</scope>
</reference>
<name>A0A4Y2MJG2_ARAVE</name>